<dbReference type="InterPro" id="IPR029044">
    <property type="entry name" value="Nucleotide-diphossugar_trans"/>
</dbReference>
<evidence type="ECO:0000313" key="5">
    <source>
        <dbReference type="Proteomes" id="UP000702954"/>
    </source>
</evidence>
<dbReference type="InterPro" id="IPR050834">
    <property type="entry name" value="Glycosyltransf_2"/>
</dbReference>
<comment type="caution">
    <text evidence="3">The sequence shown here is derived from an EMBL/GenBank/DDBJ whole genome shotgun (WGS) entry which is preliminary data.</text>
</comment>
<protein>
    <submittedName>
        <fullName evidence="3">Glycosyltransferase involved in cell wall biosynthesis</fullName>
    </submittedName>
</protein>
<evidence type="ECO:0000313" key="2">
    <source>
        <dbReference type="EMBL" id="GBU03761.1"/>
    </source>
</evidence>
<proteinExistence type="predicted"/>
<dbReference type="GO" id="GO:0016740">
    <property type="term" value="F:transferase activity"/>
    <property type="evidence" value="ECO:0007669"/>
    <property type="project" value="UniProtKB-KW"/>
</dbReference>
<keyword evidence="3" id="KW-0808">Transferase</keyword>
<gene>
    <name evidence="3" type="ORF">EDD74_12422</name>
    <name evidence="2" type="ORF">FAEUMB_03020</name>
</gene>
<reference evidence="3 4" key="2">
    <citation type="submission" date="2019-03" db="EMBL/GenBank/DDBJ databases">
        <title>Genomic Encyclopedia of Type Strains, Phase IV (KMG-IV): sequencing the most valuable type-strain genomes for metagenomic binning, comparative biology and taxonomic classification.</title>
        <authorList>
            <person name="Goeker M."/>
        </authorList>
    </citation>
    <scope>NUCLEOTIDE SEQUENCE [LARGE SCALE GENOMIC DNA]</scope>
    <source>
        <strain evidence="3 4">DSM 103426</strain>
    </source>
</reference>
<dbReference type="Gene3D" id="3.90.550.10">
    <property type="entry name" value="Spore Coat Polysaccharide Biosynthesis Protein SpsA, Chain A"/>
    <property type="match status" value="1"/>
</dbReference>
<dbReference type="PANTHER" id="PTHR43685:SF2">
    <property type="entry name" value="GLYCOSYLTRANSFERASE 2-LIKE DOMAIN-CONTAINING PROTEIN"/>
    <property type="match status" value="1"/>
</dbReference>
<evidence type="ECO:0000313" key="4">
    <source>
        <dbReference type="Proteomes" id="UP000294613"/>
    </source>
</evidence>
<dbReference type="Pfam" id="PF00535">
    <property type="entry name" value="Glycos_transf_2"/>
    <property type="match status" value="1"/>
</dbReference>
<dbReference type="RefSeq" id="WP_116441015.1">
    <property type="nucleotide sequence ID" value="NZ_BHEO01000002.1"/>
</dbReference>
<dbReference type="EMBL" id="SLZV01000024">
    <property type="protein sequence ID" value="TCS65200.1"/>
    <property type="molecule type" value="Genomic_DNA"/>
</dbReference>
<sequence length="358" mass="42287">MKPFFSIVMPAYKAEKYIADTLASIGKQTFSDWECIVVEDGSPDRTKEIVREAATKDSRIRLIEQPKNCGVSEARNRGIQEAAGEYLWFADADDTVEEDLLEKVYQSLQKNRAKLVLFGIVVEYYDRQGNFSYNEIRVPEEMYLTDPEQIHQQLIYMERETLYGYPWNKVYDLQYLKKLGVTFDDYKDAKFIEDICFNIEFCMEIDSMNLLDFAPYHYAKRVNGSLTNEFVPDYYHFLRKRIQKLYEQCTYWKADTEENRQILGSLYGRYILSAMERNCDPRSGMSHRDRKDWCRKLFVDPLFLDLVMDAKASDSRMLKIALRILRTKSRFLCLSFARAIHIARNQFPIFYSKVKAGR</sequence>
<dbReference type="Proteomes" id="UP000294613">
    <property type="component" value="Unassembled WGS sequence"/>
</dbReference>
<dbReference type="CDD" id="cd00761">
    <property type="entry name" value="Glyco_tranf_GTA_type"/>
    <property type="match status" value="1"/>
</dbReference>
<organism evidence="3 4">
    <name type="scientific">Faecalimonas umbilicata</name>
    <dbReference type="NCBI Taxonomy" id="1912855"/>
    <lineage>
        <taxon>Bacteria</taxon>
        <taxon>Bacillati</taxon>
        <taxon>Bacillota</taxon>
        <taxon>Clostridia</taxon>
        <taxon>Lachnospirales</taxon>
        <taxon>Lachnospiraceae</taxon>
        <taxon>Faecalimonas</taxon>
    </lineage>
</organism>
<evidence type="ECO:0000259" key="1">
    <source>
        <dbReference type="Pfam" id="PF00535"/>
    </source>
</evidence>
<dbReference type="Proteomes" id="UP000702954">
    <property type="component" value="Unassembled WGS sequence"/>
</dbReference>
<dbReference type="SUPFAM" id="SSF53448">
    <property type="entry name" value="Nucleotide-diphospho-sugar transferases"/>
    <property type="match status" value="1"/>
</dbReference>
<dbReference type="PANTHER" id="PTHR43685">
    <property type="entry name" value="GLYCOSYLTRANSFERASE"/>
    <property type="match status" value="1"/>
</dbReference>
<keyword evidence="5" id="KW-1185">Reference proteome</keyword>
<dbReference type="InterPro" id="IPR001173">
    <property type="entry name" value="Glyco_trans_2-like"/>
</dbReference>
<evidence type="ECO:0000313" key="3">
    <source>
        <dbReference type="EMBL" id="TCS65200.1"/>
    </source>
</evidence>
<feature type="domain" description="Glycosyltransferase 2-like" evidence="1">
    <location>
        <begin position="6"/>
        <end position="136"/>
    </location>
</feature>
<name>A0A4R3JJX8_9FIRM</name>
<reference evidence="2 5" key="1">
    <citation type="journal article" date="2018" name="Int. J. Syst. Evol. Microbiol.">
        <title>Draft Genome Sequence of Faecalimonas umbilicata JCM 30896T, an Acetate-Producing Bacterium Isolated from Human Feces.</title>
        <authorList>
            <person name="Sakamoto M."/>
            <person name="Ikeyama N."/>
            <person name="Yuki M."/>
            <person name="Ohkuma M."/>
        </authorList>
    </citation>
    <scope>NUCLEOTIDE SEQUENCE [LARGE SCALE GENOMIC DNA]</scope>
    <source>
        <strain evidence="2 5">EGH7</strain>
    </source>
</reference>
<dbReference type="AlphaFoldDB" id="A0A4R3JJX8"/>
<accession>A0A4R3JJX8</accession>
<dbReference type="EMBL" id="BHEO01000002">
    <property type="protein sequence ID" value="GBU03761.1"/>
    <property type="molecule type" value="Genomic_DNA"/>
</dbReference>